<gene>
    <name evidence="2" type="ORF">STAT_566</name>
</gene>
<dbReference type="RefSeq" id="WP_119305745.1">
    <property type="nucleotide sequence ID" value="NZ_AP014608.1"/>
</dbReference>
<reference evidence="2 3" key="1">
    <citation type="submission" date="2014-06" db="EMBL/GenBank/DDBJ databases">
        <title>Genome sequence of the intracellular symbiont Blattabacterium cuenoti, strain STAT from the wood feeding cockroach Salganea taiwanensis taiwanensis.</title>
        <authorList>
            <person name="Kinjo Y."/>
            <person name="Ohkuma M."/>
            <person name="Tokuda G."/>
        </authorList>
    </citation>
    <scope>NUCLEOTIDE SEQUENCE [LARGE SCALE GENOMIC DNA]</scope>
    <source>
        <strain evidence="2 3">STAT</strain>
    </source>
</reference>
<evidence type="ECO:0000259" key="1">
    <source>
        <dbReference type="Pfam" id="PF12705"/>
    </source>
</evidence>
<dbReference type="AlphaFoldDB" id="A0A224AJZ3"/>
<proteinExistence type="predicted"/>
<dbReference type="InterPro" id="IPR011604">
    <property type="entry name" value="PDDEXK-like_dom_sf"/>
</dbReference>
<dbReference type="InterPro" id="IPR027417">
    <property type="entry name" value="P-loop_NTPase"/>
</dbReference>
<dbReference type="Pfam" id="PF12705">
    <property type="entry name" value="PDDEXK_1"/>
    <property type="match status" value="1"/>
</dbReference>
<dbReference type="OrthoDB" id="9762792at2"/>
<dbReference type="InterPro" id="IPR038726">
    <property type="entry name" value="PDDEXK_AddAB-type"/>
</dbReference>
<accession>A0A224AJZ3</accession>
<sequence length="886" mass="105657">MKKKLDKIINSILKNLNYKTVFISKDSNIIEYIKNKYSSKFSTEVKFFTIEEFFEIISGLKILDYHSILLYFFSILKKDDFSIEEKSYDFFDWGPKILNNFQNMDFNMVNVEDFFSSVISTERINKWTLEFFPQKKTFFWEKIQESYYTLQSQLLKKGFSYHGMLFKKAISCLDSFLSKNLDTKIVLFLVQNIAFLNQCEKIFTKKIIQTGLVYDLCAKNISIFTLNSLNEKNISNSKIPLQNENLKIIGVSKEIEQVKIVKNIICKLIKENQKPNKILIIPGDQNLTMPLAYSIKKLGIGIFFNIDFPLNNIPIYYTFYSIFQLLLKKNKFKKFIKKDVIKVLSNGYIQKFFLKKNLILKKLNIENDSDFVFDNTIKKYLYRNDLSIIFEIKTNDIKMILASLISFIRKFKNFFLKNRKKHFLELNFISKLEFYIQKLKIIVRKTKNLSLKINDIFNIYEQFSHTKNIRYIHKNRRGLYITGFTDIFLENFDVVIITSFNEGVIPRNYNDKDSCFIPFEKEKKLQNNFNENFYFHHLTRIVQFSKKTYLIYKDQPDEINSGERSRFIHRIEINSKIPIEKIKKPFFPINSKRLPIVINKTKSIIQCLHKLINKGLSPSSIHLYNYNPLLFYYKKILNLKDPEKISHKKKIGKIIHKILKILYDPIKENLITIDSIHKMKKNYESIIKKVFLEKKEIIEGNNMFFYCIIKNYVKNFISWDEKFIRHGHKIFIREIEKKAYAILNIGSKKIKLHGIIDRIDEYDGKIRILDYKIGYSRIKKINISLKNIENIFYDKNYVNTMQLLIYVYLWFQSSIFKKKSKNKSPIIGIISPEMNGNILQIPIINIFPIQKIDITYEDYKINVLPFLKKRIFDLLDPNIPIIEKIY</sequence>
<evidence type="ECO:0000313" key="2">
    <source>
        <dbReference type="EMBL" id="BBA17471.1"/>
    </source>
</evidence>
<name>A0A224AJZ3_9FLAO</name>
<dbReference type="Proteomes" id="UP000263619">
    <property type="component" value="Chromosome"/>
</dbReference>
<dbReference type="SUPFAM" id="SSF52540">
    <property type="entry name" value="P-loop containing nucleoside triphosphate hydrolases"/>
    <property type="match status" value="1"/>
</dbReference>
<dbReference type="Gene3D" id="3.90.320.10">
    <property type="match status" value="1"/>
</dbReference>
<keyword evidence="3" id="KW-1185">Reference proteome</keyword>
<organism evidence="2 3">
    <name type="scientific">Blattabacterium cuenoti STAT</name>
    <dbReference type="NCBI Taxonomy" id="1457030"/>
    <lineage>
        <taxon>Bacteria</taxon>
        <taxon>Pseudomonadati</taxon>
        <taxon>Bacteroidota</taxon>
        <taxon>Flavobacteriia</taxon>
        <taxon>Flavobacteriales</taxon>
        <taxon>Blattabacteriaceae</taxon>
        <taxon>Blattabacterium</taxon>
    </lineage>
</organism>
<dbReference type="EMBL" id="AP014608">
    <property type="protein sequence ID" value="BBA17471.1"/>
    <property type="molecule type" value="Genomic_DNA"/>
</dbReference>
<feature type="domain" description="PD-(D/E)XK endonuclease-like" evidence="1">
    <location>
        <begin position="616"/>
        <end position="810"/>
    </location>
</feature>
<protein>
    <recommendedName>
        <fullName evidence="1">PD-(D/E)XK endonuclease-like domain-containing protein</fullName>
    </recommendedName>
</protein>
<evidence type="ECO:0000313" key="3">
    <source>
        <dbReference type="Proteomes" id="UP000263619"/>
    </source>
</evidence>